<protein>
    <submittedName>
        <fullName evidence="3">Uncharacterized protein</fullName>
    </submittedName>
</protein>
<evidence type="ECO:0000256" key="1">
    <source>
        <dbReference type="SAM" id="MobiDB-lite"/>
    </source>
</evidence>
<dbReference type="AlphaFoldDB" id="A0A9X1YFW9"/>
<dbReference type="RefSeq" id="WP_275680963.1">
    <property type="nucleotide sequence ID" value="NZ_JAJLJH010000001.1"/>
</dbReference>
<organism evidence="3 4">
    <name type="scientific">Scleromatobacter humisilvae</name>
    <dbReference type="NCBI Taxonomy" id="2897159"/>
    <lineage>
        <taxon>Bacteria</taxon>
        <taxon>Pseudomonadati</taxon>
        <taxon>Pseudomonadota</taxon>
        <taxon>Betaproteobacteria</taxon>
        <taxon>Burkholderiales</taxon>
        <taxon>Sphaerotilaceae</taxon>
        <taxon>Scleromatobacter</taxon>
    </lineage>
</organism>
<reference evidence="3" key="1">
    <citation type="submission" date="2021-11" db="EMBL/GenBank/DDBJ databases">
        <title>BS-T2-15 a new species belonging to the Comamonadaceae family isolated from the soil of a French oak forest.</title>
        <authorList>
            <person name="Mieszkin S."/>
            <person name="Alain K."/>
        </authorList>
    </citation>
    <scope>NUCLEOTIDE SEQUENCE</scope>
    <source>
        <strain evidence="3">BS-T2-15</strain>
    </source>
</reference>
<evidence type="ECO:0000256" key="2">
    <source>
        <dbReference type="SAM" id="SignalP"/>
    </source>
</evidence>
<name>A0A9X1YFW9_9BURK</name>
<proteinExistence type="predicted"/>
<keyword evidence="2" id="KW-0732">Signal</keyword>
<dbReference type="EMBL" id="JAJLJH010000001">
    <property type="protein sequence ID" value="MCK9684942.1"/>
    <property type="molecule type" value="Genomic_DNA"/>
</dbReference>
<gene>
    <name evidence="3" type="ORF">LPC04_04385</name>
</gene>
<feature type="signal peptide" evidence="2">
    <location>
        <begin position="1"/>
        <end position="18"/>
    </location>
</feature>
<feature type="chain" id="PRO_5040917540" evidence="2">
    <location>
        <begin position="19"/>
        <end position="206"/>
    </location>
</feature>
<dbReference type="Proteomes" id="UP001139353">
    <property type="component" value="Unassembled WGS sequence"/>
</dbReference>
<feature type="region of interest" description="Disordered" evidence="1">
    <location>
        <begin position="28"/>
        <end position="55"/>
    </location>
</feature>
<comment type="caution">
    <text evidence="3">The sequence shown here is derived from an EMBL/GenBank/DDBJ whole genome shotgun (WGS) entry which is preliminary data.</text>
</comment>
<evidence type="ECO:0000313" key="3">
    <source>
        <dbReference type="EMBL" id="MCK9684942.1"/>
    </source>
</evidence>
<feature type="compositionally biased region" description="Low complexity" evidence="1">
    <location>
        <begin position="28"/>
        <end position="45"/>
    </location>
</feature>
<keyword evidence="4" id="KW-1185">Reference proteome</keyword>
<accession>A0A9X1YFW9</accession>
<evidence type="ECO:0000313" key="4">
    <source>
        <dbReference type="Proteomes" id="UP001139353"/>
    </source>
</evidence>
<sequence>MRILPTLALLALATPLFAQTAPASSAEWGATGAQPAAPAASGSTTITLPKPPPSAFAAARASTQATGDYFHDFGELIVRVRSVKWIEEICDETFPATAETNRHAYEVWHVDNGSFVDEVEGQFLIIDKYWGEASEQAKKEGLTVDQLKARVDANKAGLRQDFHNRGMRSFQARCEAYPEILLSPQLDLERSQAELVRSVRLGPGPR</sequence>